<comment type="caution">
    <text evidence="1">The sequence shown here is derived from an EMBL/GenBank/DDBJ whole genome shotgun (WGS) entry which is preliminary data.</text>
</comment>
<organism evidence="1 2">
    <name type="scientific">Methylobacterium aquaticum</name>
    <dbReference type="NCBI Taxonomy" id="270351"/>
    <lineage>
        <taxon>Bacteria</taxon>
        <taxon>Pseudomonadati</taxon>
        <taxon>Pseudomonadota</taxon>
        <taxon>Alphaproteobacteria</taxon>
        <taxon>Hyphomicrobiales</taxon>
        <taxon>Methylobacteriaceae</taxon>
        <taxon>Methylobacterium</taxon>
    </lineage>
</organism>
<accession>A0A0J6SQQ7</accession>
<proteinExistence type="predicted"/>
<sequence>MVFRRFFESASQLLNLSDLRLDDAEILPGRGSSIIQHALKCPLLNSQEHESVEIVVEGSLCV</sequence>
<reference evidence="1 2" key="1">
    <citation type="submission" date="2015-03" db="EMBL/GenBank/DDBJ databases">
        <title>Genome sequencing of Methylobacterium aquaticum DSM16371 type strain.</title>
        <authorList>
            <person name="Chaudhry V."/>
            <person name="Patil P.B."/>
        </authorList>
    </citation>
    <scope>NUCLEOTIDE SEQUENCE [LARGE SCALE GENOMIC DNA]</scope>
    <source>
        <strain evidence="1 2">DSM 16371</strain>
    </source>
</reference>
<evidence type="ECO:0000313" key="2">
    <source>
        <dbReference type="Proteomes" id="UP000035929"/>
    </source>
</evidence>
<protein>
    <submittedName>
        <fullName evidence="1">Uncharacterized protein</fullName>
    </submittedName>
</protein>
<dbReference type="AlphaFoldDB" id="A0A0J6SQQ7"/>
<dbReference type="Proteomes" id="UP000035929">
    <property type="component" value="Unassembled WGS sequence"/>
</dbReference>
<name>A0A0J6SQQ7_9HYPH</name>
<dbReference type="EMBL" id="LABX01000055">
    <property type="protein sequence ID" value="KMO37565.1"/>
    <property type="molecule type" value="Genomic_DNA"/>
</dbReference>
<evidence type="ECO:0000313" key="1">
    <source>
        <dbReference type="EMBL" id="KMO37565.1"/>
    </source>
</evidence>
<gene>
    <name evidence="1" type="ORF">VP06_07765</name>
</gene>